<dbReference type="PROSITE" id="PS50893">
    <property type="entry name" value="ABC_TRANSPORTER_2"/>
    <property type="match status" value="1"/>
</dbReference>
<dbReference type="Pfam" id="PF00664">
    <property type="entry name" value="ABC_membrane"/>
    <property type="match status" value="1"/>
</dbReference>
<keyword evidence="3" id="KW-0547">Nucleotide-binding</keyword>
<dbReference type="NCBIfam" id="TIGR02204">
    <property type="entry name" value="MsbA_rel"/>
    <property type="match status" value="1"/>
</dbReference>
<comment type="caution">
    <text evidence="11">The sequence shown here is derived from an EMBL/GenBank/DDBJ whole genome shotgun (WGS) entry which is preliminary data.</text>
</comment>
<dbReference type="SUPFAM" id="SSF90123">
    <property type="entry name" value="ABC transporter transmembrane region"/>
    <property type="match status" value="1"/>
</dbReference>
<dbReference type="PROSITE" id="PS00211">
    <property type="entry name" value="ABC_TRANSPORTER_1"/>
    <property type="match status" value="1"/>
</dbReference>
<feature type="compositionally biased region" description="Polar residues" evidence="7">
    <location>
        <begin position="13"/>
        <end position="30"/>
    </location>
</feature>
<dbReference type="CDD" id="cd18575">
    <property type="entry name" value="ABC_6TM_bac_exporter_ABCB8_10_like"/>
    <property type="match status" value="1"/>
</dbReference>
<accession>A0ABU2ZJV9</accession>
<keyword evidence="6 8" id="KW-0472">Membrane</keyword>
<evidence type="ECO:0000256" key="6">
    <source>
        <dbReference type="ARBA" id="ARBA00023136"/>
    </source>
</evidence>
<keyword evidence="2 8" id="KW-0812">Transmembrane</keyword>
<keyword evidence="4" id="KW-0067">ATP-binding</keyword>
<feature type="domain" description="ABC transporter" evidence="9">
    <location>
        <begin position="406"/>
        <end position="642"/>
    </location>
</feature>
<dbReference type="SUPFAM" id="SSF52540">
    <property type="entry name" value="P-loop containing nucleoside triphosphate hydrolases"/>
    <property type="match status" value="1"/>
</dbReference>
<name>A0ABU2ZJV9_9SPHN</name>
<comment type="subcellular location">
    <subcellularLocation>
        <location evidence="1">Cell membrane</location>
        <topology evidence="1">Multi-pass membrane protein</topology>
    </subcellularLocation>
</comment>
<dbReference type="PANTHER" id="PTHR43394:SF1">
    <property type="entry name" value="ATP-BINDING CASSETTE SUB-FAMILY B MEMBER 10, MITOCHONDRIAL"/>
    <property type="match status" value="1"/>
</dbReference>
<evidence type="ECO:0000256" key="5">
    <source>
        <dbReference type="ARBA" id="ARBA00022989"/>
    </source>
</evidence>
<dbReference type="PANTHER" id="PTHR43394">
    <property type="entry name" value="ATP-DEPENDENT PERMEASE MDL1, MITOCHONDRIAL"/>
    <property type="match status" value="1"/>
</dbReference>
<feature type="transmembrane region" description="Helical" evidence="8">
    <location>
        <begin position="199"/>
        <end position="222"/>
    </location>
</feature>
<evidence type="ECO:0000256" key="1">
    <source>
        <dbReference type="ARBA" id="ARBA00004651"/>
    </source>
</evidence>
<keyword evidence="5 8" id="KW-1133">Transmembrane helix</keyword>
<feature type="compositionally biased region" description="Basic and acidic residues" evidence="7">
    <location>
        <begin position="31"/>
        <end position="53"/>
    </location>
</feature>
<evidence type="ECO:0000313" key="11">
    <source>
        <dbReference type="EMBL" id="MDT0576892.1"/>
    </source>
</evidence>
<dbReference type="Gene3D" id="1.20.1560.10">
    <property type="entry name" value="ABC transporter type 1, transmembrane domain"/>
    <property type="match status" value="1"/>
</dbReference>
<dbReference type="SMART" id="SM00382">
    <property type="entry name" value="AAA"/>
    <property type="match status" value="1"/>
</dbReference>
<dbReference type="InterPro" id="IPR003593">
    <property type="entry name" value="AAA+_ATPase"/>
</dbReference>
<protein>
    <submittedName>
        <fullName evidence="11">ABC transporter transmembrane domain-containing protein</fullName>
    </submittedName>
</protein>
<proteinExistence type="predicted"/>
<dbReference type="PROSITE" id="PS50929">
    <property type="entry name" value="ABC_TM1F"/>
    <property type="match status" value="1"/>
</dbReference>
<evidence type="ECO:0000256" key="7">
    <source>
        <dbReference type="SAM" id="MobiDB-lite"/>
    </source>
</evidence>
<dbReference type="InterPro" id="IPR039421">
    <property type="entry name" value="Type_1_exporter"/>
</dbReference>
<feature type="transmembrane region" description="Helical" evidence="8">
    <location>
        <begin position="228"/>
        <end position="247"/>
    </location>
</feature>
<dbReference type="Proteomes" id="UP001259803">
    <property type="component" value="Unassembled WGS sequence"/>
</dbReference>
<dbReference type="RefSeq" id="WP_311341465.1">
    <property type="nucleotide sequence ID" value="NZ_JAVRHS010000012.1"/>
</dbReference>
<gene>
    <name evidence="11" type="ORF">RM533_11995</name>
</gene>
<evidence type="ECO:0000259" key="9">
    <source>
        <dbReference type="PROSITE" id="PS50893"/>
    </source>
</evidence>
<dbReference type="InterPro" id="IPR011527">
    <property type="entry name" value="ABC1_TM_dom"/>
</dbReference>
<dbReference type="InterPro" id="IPR011918">
    <property type="entry name" value="ABC_MsbA_ATP-bd"/>
</dbReference>
<dbReference type="InterPro" id="IPR003439">
    <property type="entry name" value="ABC_transporter-like_ATP-bd"/>
</dbReference>
<reference evidence="11 12" key="1">
    <citation type="submission" date="2023-09" db="EMBL/GenBank/DDBJ databases">
        <authorList>
            <person name="Rey-Velasco X."/>
        </authorList>
    </citation>
    <scope>NUCLEOTIDE SEQUENCE [LARGE SCALE GENOMIC DNA]</scope>
    <source>
        <strain evidence="11 12">F390</strain>
    </source>
</reference>
<evidence type="ECO:0000256" key="4">
    <source>
        <dbReference type="ARBA" id="ARBA00022840"/>
    </source>
</evidence>
<feature type="transmembrane region" description="Helical" evidence="8">
    <location>
        <begin position="90"/>
        <end position="111"/>
    </location>
</feature>
<evidence type="ECO:0000256" key="3">
    <source>
        <dbReference type="ARBA" id="ARBA00022741"/>
    </source>
</evidence>
<dbReference type="Gene3D" id="3.40.50.300">
    <property type="entry name" value="P-loop containing nucleotide triphosphate hydrolases"/>
    <property type="match status" value="1"/>
</dbReference>
<organism evidence="11 12">
    <name type="scientific">Croceicoccus esteveae</name>
    <dbReference type="NCBI Taxonomy" id="3075597"/>
    <lineage>
        <taxon>Bacteria</taxon>
        <taxon>Pseudomonadati</taxon>
        <taxon>Pseudomonadota</taxon>
        <taxon>Alphaproteobacteria</taxon>
        <taxon>Sphingomonadales</taxon>
        <taxon>Erythrobacteraceae</taxon>
        <taxon>Croceicoccus</taxon>
    </lineage>
</organism>
<dbReference type="InterPro" id="IPR027417">
    <property type="entry name" value="P-loop_NTPase"/>
</dbReference>
<evidence type="ECO:0000313" key="12">
    <source>
        <dbReference type="Proteomes" id="UP001259803"/>
    </source>
</evidence>
<dbReference type="CDD" id="cd03249">
    <property type="entry name" value="ABC_MTABC3_MDL1_MDL2"/>
    <property type="match status" value="1"/>
</dbReference>
<feature type="transmembrane region" description="Helical" evidence="8">
    <location>
        <begin position="340"/>
        <end position="362"/>
    </location>
</feature>
<evidence type="ECO:0000256" key="2">
    <source>
        <dbReference type="ARBA" id="ARBA00022692"/>
    </source>
</evidence>
<feature type="region of interest" description="Disordered" evidence="7">
    <location>
        <begin position="1"/>
        <end position="73"/>
    </location>
</feature>
<dbReference type="InterPro" id="IPR017871">
    <property type="entry name" value="ABC_transporter-like_CS"/>
</dbReference>
<dbReference type="EMBL" id="JAVRHS010000012">
    <property type="protein sequence ID" value="MDT0576892.1"/>
    <property type="molecule type" value="Genomic_DNA"/>
</dbReference>
<dbReference type="InterPro" id="IPR036640">
    <property type="entry name" value="ABC1_TM_sf"/>
</dbReference>
<sequence length="646" mass="69531">MADKMVMKKISKAQGTPDQIIGNQKTGSQTRDSRHETGQNRDSSGKGNHDERHRNNRRRNKSNPGGKPSSRDLGPLSLLAQIGWQYPGRVMAALGALVVTAAATLAIPSGFKLVIDRGFSGDGEIARWFEYLLIIVVILAIGTALRFYFVSWLGERIVADLRVRVQDNLLGLPPGFFEENSPGEISSRMTADTAIIEQVVGSTVSVALRNVLMAVGGTIYLFALTPELTGALFIAIPVVIVPIVWFGRKVRVLSRSSQDRIADVGSMVGEVLGAMKIVQGFNQENRERARFAGAVDRSFDTARRRIVIRSVMTGIVIFLIFGALTLLLWKGASDVAAGQISGGTIAAFVITAGLVAGAFGSLTEVYGNLLRAAGAAQRLSELLAARPAIAAPERPQALPEPPRGAIAFRNVTFRYPTRPDAPALIDFNLAVRPGETVAIVGPSGAGKSTLFQLVPRFYDPQAGSVRVDGVELTRADPAEVRRRIALVPQESTLFAASARDNLRYGRWDASDEAIRQAMRAANAEQFIDELPNGWDTFLGEGGARLSGGQRQRVAIARALLRDAPILLLDEATSALDAESERLVQAALDHLMKGRTTLVIAHRLATVRAADRIIVMEGGRIVEEGDHASLLSAGGLYAHLAGLQFEN</sequence>
<dbReference type="Pfam" id="PF00005">
    <property type="entry name" value="ABC_tran"/>
    <property type="match status" value="1"/>
</dbReference>
<feature type="transmembrane region" description="Helical" evidence="8">
    <location>
        <begin position="306"/>
        <end position="328"/>
    </location>
</feature>
<keyword evidence="12" id="KW-1185">Reference proteome</keyword>
<feature type="transmembrane region" description="Helical" evidence="8">
    <location>
        <begin position="131"/>
        <end position="154"/>
    </location>
</feature>
<feature type="domain" description="ABC transmembrane type-1" evidence="10">
    <location>
        <begin position="92"/>
        <end position="371"/>
    </location>
</feature>
<evidence type="ECO:0000259" key="10">
    <source>
        <dbReference type="PROSITE" id="PS50929"/>
    </source>
</evidence>
<evidence type="ECO:0000256" key="8">
    <source>
        <dbReference type="SAM" id="Phobius"/>
    </source>
</evidence>